<name>A0A0P0X5I1_ORYSJ</name>
<feature type="non-terminal residue" evidence="2">
    <location>
        <position position="1"/>
    </location>
</feature>
<dbReference type="Proteomes" id="UP000059680">
    <property type="component" value="Chromosome 7"/>
</dbReference>
<evidence type="ECO:0000313" key="3">
    <source>
        <dbReference type="Proteomes" id="UP000059680"/>
    </source>
</evidence>
<feature type="compositionally biased region" description="Basic and acidic residues" evidence="1">
    <location>
        <begin position="31"/>
        <end position="43"/>
    </location>
</feature>
<feature type="region of interest" description="Disordered" evidence="1">
    <location>
        <begin position="62"/>
        <end position="98"/>
    </location>
</feature>
<keyword evidence="3" id="KW-1185">Reference proteome</keyword>
<reference evidence="3" key="1">
    <citation type="journal article" date="2005" name="Nature">
        <title>The map-based sequence of the rice genome.</title>
        <authorList>
            <consortium name="International rice genome sequencing project (IRGSP)"/>
            <person name="Matsumoto T."/>
            <person name="Wu J."/>
            <person name="Kanamori H."/>
            <person name="Katayose Y."/>
            <person name="Fujisawa M."/>
            <person name="Namiki N."/>
            <person name="Mizuno H."/>
            <person name="Yamamoto K."/>
            <person name="Antonio B.A."/>
            <person name="Baba T."/>
            <person name="Sakata K."/>
            <person name="Nagamura Y."/>
            <person name="Aoki H."/>
            <person name="Arikawa K."/>
            <person name="Arita K."/>
            <person name="Bito T."/>
            <person name="Chiden Y."/>
            <person name="Fujitsuka N."/>
            <person name="Fukunaka R."/>
            <person name="Hamada M."/>
            <person name="Harada C."/>
            <person name="Hayashi A."/>
            <person name="Hijishita S."/>
            <person name="Honda M."/>
            <person name="Hosokawa S."/>
            <person name="Ichikawa Y."/>
            <person name="Idonuma A."/>
            <person name="Iijima M."/>
            <person name="Ikeda M."/>
            <person name="Ikeno M."/>
            <person name="Ito K."/>
            <person name="Ito S."/>
            <person name="Ito T."/>
            <person name="Ito Y."/>
            <person name="Ito Y."/>
            <person name="Iwabuchi A."/>
            <person name="Kamiya K."/>
            <person name="Karasawa W."/>
            <person name="Kurita K."/>
            <person name="Katagiri S."/>
            <person name="Kikuta A."/>
            <person name="Kobayashi H."/>
            <person name="Kobayashi N."/>
            <person name="Machita K."/>
            <person name="Maehara T."/>
            <person name="Masukawa M."/>
            <person name="Mizubayashi T."/>
            <person name="Mukai Y."/>
            <person name="Nagasaki H."/>
            <person name="Nagata Y."/>
            <person name="Naito S."/>
            <person name="Nakashima M."/>
            <person name="Nakama Y."/>
            <person name="Nakamichi Y."/>
            <person name="Nakamura M."/>
            <person name="Meguro A."/>
            <person name="Negishi M."/>
            <person name="Ohta I."/>
            <person name="Ohta T."/>
            <person name="Okamoto M."/>
            <person name="Ono N."/>
            <person name="Saji S."/>
            <person name="Sakaguchi M."/>
            <person name="Sakai K."/>
            <person name="Shibata M."/>
            <person name="Shimokawa T."/>
            <person name="Song J."/>
            <person name="Takazaki Y."/>
            <person name="Terasawa K."/>
            <person name="Tsugane M."/>
            <person name="Tsuji K."/>
            <person name="Ueda S."/>
            <person name="Waki K."/>
            <person name="Yamagata H."/>
            <person name="Yamamoto M."/>
            <person name="Yamamoto S."/>
            <person name="Yamane H."/>
            <person name="Yoshiki S."/>
            <person name="Yoshihara R."/>
            <person name="Yukawa K."/>
            <person name="Zhong H."/>
            <person name="Yano M."/>
            <person name="Yuan Q."/>
            <person name="Ouyang S."/>
            <person name="Liu J."/>
            <person name="Jones K.M."/>
            <person name="Gansberger K."/>
            <person name="Moffat K."/>
            <person name="Hill J."/>
            <person name="Bera J."/>
            <person name="Fadrosh D."/>
            <person name="Jin S."/>
            <person name="Johri S."/>
            <person name="Kim M."/>
            <person name="Overton L."/>
            <person name="Reardon M."/>
            <person name="Tsitrin T."/>
            <person name="Vuong H."/>
            <person name="Weaver B."/>
            <person name="Ciecko A."/>
            <person name="Tallon L."/>
            <person name="Jackson J."/>
            <person name="Pai G."/>
            <person name="Aken S.V."/>
            <person name="Utterback T."/>
            <person name="Reidmuller S."/>
            <person name="Feldblyum T."/>
            <person name="Hsiao J."/>
            <person name="Zismann V."/>
            <person name="Iobst S."/>
            <person name="de Vazeille A.R."/>
            <person name="Buell C.R."/>
            <person name="Ying K."/>
            <person name="Li Y."/>
            <person name="Lu T."/>
            <person name="Huang Y."/>
            <person name="Zhao Q."/>
            <person name="Feng Q."/>
            <person name="Zhang L."/>
            <person name="Zhu J."/>
            <person name="Weng Q."/>
            <person name="Mu J."/>
            <person name="Lu Y."/>
            <person name="Fan D."/>
            <person name="Liu Y."/>
            <person name="Guan J."/>
            <person name="Zhang Y."/>
            <person name="Yu S."/>
            <person name="Liu X."/>
            <person name="Zhang Y."/>
            <person name="Hong G."/>
            <person name="Han B."/>
            <person name="Choisne N."/>
            <person name="Demange N."/>
            <person name="Orjeda G."/>
            <person name="Samain S."/>
            <person name="Cattolico L."/>
            <person name="Pelletier E."/>
            <person name="Couloux A."/>
            <person name="Segurens B."/>
            <person name="Wincker P."/>
            <person name="D'Hont A."/>
            <person name="Scarpelli C."/>
            <person name="Weissenbach J."/>
            <person name="Salanoubat M."/>
            <person name="Quetier F."/>
            <person name="Yu Y."/>
            <person name="Kim H.R."/>
            <person name="Rambo T."/>
            <person name="Currie J."/>
            <person name="Collura K."/>
            <person name="Luo M."/>
            <person name="Yang T."/>
            <person name="Ammiraju J.S.S."/>
            <person name="Engler F."/>
            <person name="Soderlund C."/>
            <person name="Wing R.A."/>
            <person name="Palmer L.E."/>
            <person name="de la Bastide M."/>
            <person name="Spiegel L."/>
            <person name="Nascimento L."/>
            <person name="Zutavern T."/>
            <person name="O'Shaughnessy A."/>
            <person name="Dike S."/>
            <person name="Dedhia N."/>
            <person name="Preston R."/>
            <person name="Balija V."/>
            <person name="McCombie W.R."/>
            <person name="Chow T."/>
            <person name="Chen H."/>
            <person name="Chung M."/>
            <person name="Chen C."/>
            <person name="Shaw J."/>
            <person name="Wu H."/>
            <person name="Hsiao K."/>
            <person name="Chao Y."/>
            <person name="Chu M."/>
            <person name="Cheng C."/>
            <person name="Hour A."/>
            <person name="Lee P."/>
            <person name="Lin S."/>
            <person name="Lin Y."/>
            <person name="Liou J."/>
            <person name="Liu S."/>
            <person name="Hsing Y."/>
            <person name="Raghuvanshi S."/>
            <person name="Mohanty A."/>
            <person name="Bharti A.K."/>
            <person name="Gaur A."/>
            <person name="Gupta V."/>
            <person name="Kumar D."/>
            <person name="Ravi V."/>
            <person name="Vij S."/>
            <person name="Kapur A."/>
            <person name="Khurana P."/>
            <person name="Khurana P."/>
            <person name="Khurana J.P."/>
            <person name="Tyagi A.K."/>
            <person name="Gaikwad K."/>
            <person name="Singh A."/>
            <person name="Dalal V."/>
            <person name="Srivastava S."/>
            <person name="Dixit A."/>
            <person name="Pal A.K."/>
            <person name="Ghazi I.A."/>
            <person name="Yadav M."/>
            <person name="Pandit A."/>
            <person name="Bhargava A."/>
            <person name="Sureshbabu K."/>
            <person name="Batra K."/>
            <person name="Sharma T.R."/>
            <person name="Mohapatra T."/>
            <person name="Singh N.K."/>
            <person name="Messing J."/>
            <person name="Nelson A.B."/>
            <person name="Fuks G."/>
            <person name="Kavchok S."/>
            <person name="Keizer G."/>
            <person name="Linton E."/>
            <person name="Llaca V."/>
            <person name="Song R."/>
            <person name="Tanyolac B."/>
            <person name="Young S."/>
            <person name="Ho-Il K."/>
            <person name="Hahn J.H."/>
            <person name="Sangsakoo G."/>
            <person name="Vanavichit A."/>
            <person name="de Mattos Luiz.A.T."/>
            <person name="Zimmer P.D."/>
            <person name="Malone G."/>
            <person name="Dellagostin O."/>
            <person name="de Oliveira A.C."/>
            <person name="Bevan M."/>
            <person name="Bancroft I."/>
            <person name="Minx P."/>
            <person name="Cordum H."/>
            <person name="Wilson R."/>
            <person name="Cheng Z."/>
            <person name="Jin W."/>
            <person name="Jiang J."/>
            <person name="Leong S.A."/>
            <person name="Iwama H."/>
            <person name="Gojobori T."/>
            <person name="Itoh T."/>
            <person name="Niimura Y."/>
            <person name="Fujii Y."/>
            <person name="Habara T."/>
            <person name="Sakai H."/>
            <person name="Sato Y."/>
            <person name="Wilson G."/>
            <person name="Kumar K."/>
            <person name="McCouch S."/>
            <person name="Juretic N."/>
            <person name="Hoen D."/>
            <person name="Wright S."/>
            <person name="Bruskiewich R."/>
            <person name="Bureau T."/>
            <person name="Miyao A."/>
            <person name="Hirochika H."/>
            <person name="Nishikawa T."/>
            <person name="Kadowaki K."/>
            <person name="Sugiura M."/>
            <person name="Burr B."/>
            <person name="Sasaki T."/>
        </authorList>
    </citation>
    <scope>NUCLEOTIDE SEQUENCE [LARGE SCALE GENOMIC DNA]</scope>
    <source>
        <strain evidence="3">cv. Nipponbare</strain>
    </source>
</reference>
<accession>A0A0P0X5I1</accession>
<dbReference type="PaxDb" id="39947-A0A0P0X5I1"/>
<feature type="compositionally biased region" description="Basic and acidic residues" evidence="1">
    <location>
        <begin position="219"/>
        <end position="231"/>
    </location>
</feature>
<proteinExistence type="predicted"/>
<reference evidence="2 3" key="3">
    <citation type="journal article" date="2013" name="Rice">
        <title>Improvement of the Oryza sativa Nipponbare reference genome using next generation sequence and optical map data.</title>
        <authorList>
            <person name="Kawahara Y."/>
            <person name="de la Bastide M."/>
            <person name="Hamilton J.P."/>
            <person name="Kanamori H."/>
            <person name="McCombie W.R."/>
            <person name="Ouyang S."/>
            <person name="Schwartz D.C."/>
            <person name="Tanaka T."/>
            <person name="Wu J."/>
            <person name="Zhou S."/>
            <person name="Childs K.L."/>
            <person name="Davidson R.M."/>
            <person name="Lin H."/>
            <person name="Quesada-Ocampo L."/>
            <person name="Vaillancourt B."/>
            <person name="Sakai H."/>
            <person name="Lee S.S."/>
            <person name="Kim J."/>
            <person name="Numa H."/>
            <person name="Itoh T."/>
            <person name="Buell C.R."/>
            <person name="Matsumoto T."/>
        </authorList>
    </citation>
    <scope>NUCLEOTIDE SEQUENCE [LARGE SCALE GENOMIC DNA]</scope>
    <source>
        <strain evidence="3">cv. Nipponbare</strain>
    </source>
</reference>
<gene>
    <name evidence="2" type="ordered locus">Os07g0442000</name>
    <name evidence="2" type="ORF">OSNPB_070442000</name>
</gene>
<organism evidence="2 3">
    <name type="scientific">Oryza sativa subsp. japonica</name>
    <name type="common">Rice</name>
    <dbReference type="NCBI Taxonomy" id="39947"/>
    <lineage>
        <taxon>Eukaryota</taxon>
        <taxon>Viridiplantae</taxon>
        <taxon>Streptophyta</taxon>
        <taxon>Embryophyta</taxon>
        <taxon>Tracheophyta</taxon>
        <taxon>Spermatophyta</taxon>
        <taxon>Magnoliopsida</taxon>
        <taxon>Liliopsida</taxon>
        <taxon>Poales</taxon>
        <taxon>Poaceae</taxon>
        <taxon>BOP clade</taxon>
        <taxon>Oryzoideae</taxon>
        <taxon>Oryzeae</taxon>
        <taxon>Oryzinae</taxon>
        <taxon>Oryza</taxon>
        <taxon>Oryza sativa</taxon>
    </lineage>
</organism>
<feature type="region of interest" description="Disordered" evidence="1">
    <location>
        <begin position="210"/>
        <end position="231"/>
    </location>
</feature>
<dbReference type="AlphaFoldDB" id="A0A0P0X5I1"/>
<dbReference type="EMBL" id="AP014963">
    <property type="protein sequence ID" value="BAT01273.1"/>
    <property type="molecule type" value="Genomic_DNA"/>
</dbReference>
<reference evidence="2 3" key="2">
    <citation type="journal article" date="2013" name="Plant Cell Physiol.">
        <title>Rice Annotation Project Database (RAP-DB): an integrative and interactive database for rice genomics.</title>
        <authorList>
            <person name="Sakai H."/>
            <person name="Lee S.S."/>
            <person name="Tanaka T."/>
            <person name="Numa H."/>
            <person name="Kim J."/>
            <person name="Kawahara Y."/>
            <person name="Wakimoto H."/>
            <person name="Yang C.C."/>
            <person name="Iwamoto M."/>
            <person name="Abe T."/>
            <person name="Yamada Y."/>
            <person name="Muto A."/>
            <person name="Inokuchi H."/>
            <person name="Ikemura T."/>
            <person name="Matsumoto T."/>
            <person name="Sasaki T."/>
            <person name="Itoh T."/>
        </authorList>
    </citation>
    <scope>NUCLEOTIDE SEQUENCE [LARGE SCALE GENOMIC DNA]</scope>
    <source>
        <strain evidence="3">cv. Nipponbare</strain>
    </source>
</reference>
<protein>
    <submittedName>
        <fullName evidence="2">Os07g0442000 protein</fullName>
    </submittedName>
</protein>
<sequence>LGVGWSGRRRGQPTVEQRKVRTPCSATAARDSGRRGKERRTCRGDANSCACRRPKATIEQASDGVLGLGEQQQQRRRRRAAGAVSSSSTSNRQPERRRRHVLCNQRTVASASSVAGAAASTLTSSWSSSVREVEMEMVGGSEGGAAPVGHQLHPVLLSSLRRRRPPPPSPLPVLGAGVGGSWSGRCGDGRDGDEHGRGWRLHRYNHFSQKSTHGWDLSSKQKKETDAQAMC</sequence>
<evidence type="ECO:0000256" key="1">
    <source>
        <dbReference type="SAM" id="MobiDB-lite"/>
    </source>
</evidence>
<evidence type="ECO:0000313" key="2">
    <source>
        <dbReference type="EMBL" id="BAT01273.1"/>
    </source>
</evidence>
<feature type="region of interest" description="Disordered" evidence="1">
    <location>
        <begin position="1"/>
        <end position="49"/>
    </location>
</feature>
<dbReference type="InParanoid" id="A0A0P0X5I1"/>